<dbReference type="AlphaFoldDB" id="A0A1G9RQG7"/>
<accession>A0A1G9RQG7</accession>
<proteinExistence type="predicted"/>
<dbReference type="OrthoDB" id="9788224at2"/>
<gene>
    <name evidence="1" type="ORF">SAMN05661010_03764</name>
</gene>
<dbReference type="EMBL" id="FNGI01000016">
    <property type="protein sequence ID" value="SDM25568.1"/>
    <property type="molecule type" value="Genomic_DNA"/>
</dbReference>
<dbReference type="RefSeq" id="WP_139171624.1">
    <property type="nucleotide sequence ID" value="NZ_FNGI01000016.1"/>
</dbReference>
<keyword evidence="2" id="KW-1185">Reference proteome</keyword>
<organism evidence="1 2">
    <name type="scientific">Modicisalibacter muralis</name>
    <dbReference type="NCBI Taxonomy" id="119000"/>
    <lineage>
        <taxon>Bacteria</taxon>
        <taxon>Pseudomonadati</taxon>
        <taxon>Pseudomonadota</taxon>
        <taxon>Gammaproteobacteria</taxon>
        <taxon>Oceanospirillales</taxon>
        <taxon>Halomonadaceae</taxon>
        <taxon>Modicisalibacter</taxon>
    </lineage>
</organism>
<dbReference type="STRING" id="119000.SAMN05661010_03764"/>
<reference evidence="1 2" key="1">
    <citation type="submission" date="2016-10" db="EMBL/GenBank/DDBJ databases">
        <authorList>
            <person name="de Groot N.N."/>
        </authorList>
    </citation>
    <scope>NUCLEOTIDE SEQUENCE [LARGE SCALE GENOMIC DNA]</scope>
    <source>
        <strain evidence="1 2">DSM 14789</strain>
    </source>
</reference>
<name>A0A1G9RQG7_9GAMM</name>
<sequence length="89" mass="9459">MAPNTHPEDILITMSAMLLIGHGGIDKLIYHRNVPTSSLAAKCCYKSCCRLPWPRIGTNKAASRRIRADIALALAPSTSAAKVSVAISA</sequence>
<protein>
    <submittedName>
        <fullName evidence="1">Uncharacterized protein</fullName>
    </submittedName>
</protein>
<evidence type="ECO:0000313" key="1">
    <source>
        <dbReference type="EMBL" id="SDM25568.1"/>
    </source>
</evidence>
<evidence type="ECO:0000313" key="2">
    <source>
        <dbReference type="Proteomes" id="UP000198654"/>
    </source>
</evidence>
<dbReference type="Proteomes" id="UP000198654">
    <property type="component" value="Unassembled WGS sequence"/>
</dbReference>